<sequence>MGLTFIFDHFNQLISSMRILFIFILSFLNMPFSAQALSETQKLESLGKVWGFLKYYHPHVAKGDFDWDEQLVQKIDELDRIHDKAQLNELYFRWISSLGKVEDCPTCLKHDKEKVYFLKNFDLSWLSDNHLFDEKVSRQLLFIQNNRNLGGNHYFGSGGKKVYFRNEKSYGSKFTSKQISLLELFRYWNLVEYFFPYKYQTDENWNDVLREMIPKFISIKSDESYHLALAELVTKVDDSHAFLYSPIINAYQYGRRKVPVEYAYAEGKLIITQVIGNQLDEENVLQAGDIIYDVNGRTIPQIVNSLGKYVPASNSWGKINKVKNLFLFSNNNSVTLKVERNGENLSLTVKTYLLKDIIGHKPAVQQKWKFLNADKKTGYVNMGIIEKGDLDDMYRDFQYTTSIIFDLRNYPKLTIFPLSRMILPEKSIYYQFNFPETDYLSKFYTAKNSIGRKNPGYYKGNVVVLVDENTQSQAETTAMMFKQHPKAKVIGSNTSGANGDIIRFKIADLDTCFTGLGAYYPDGRETQRIGIVPDIIIKPTLKGIGEGKDEVLERALLYIKTGF</sequence>
<dbReference type="OrthoDB" id="5379939at2"/>
<dbReference type="GO" id="GO:0030288">
    <property type="term" value="C:outer membrane-bounded periplasmic space"/>
    <property type="evidence" value="ECO:0007669"/>
    <property type="project" value="TreeGrafter"/>
</dbReference>
<dbReference type="GO" id="GO:0008236">
    <property type="term" value="F:serine-type peptidase activity"/>
    <property type="evidence" value="ECO:0007669"/>
    <property type="project" value="InterPro"/>
</dbReference>
<gene>
    <name evidence="2" type="ORF">SAMN05421639_104103</name>
</gene>
<reference evidence="3" key="1">
    <citation type="submission" date="2017-01" db="EMBL/GenBank/DDBJ databases">
        <authorList>
            <person name="Varghese N."/>
            <person name="Submissions S."/>
        </authorList>
    </citation>
    <scope>NUCLEOTIDE SEQUENCE [LARGE SCALE GENOMIC DNA]</scope>
    <source>
        <strain evidence="3">DSM 17126</strain>
    </source>
</reference>
<dbReference type="GO" id="GO:0004175">
    <property type="term" value="F:endopeptidase activity"/>
    <property type="evidence" value="ECO:0007669"/>
    <property type="project" value="TreeGrafter"/>
</dbReference>
<dbReference type="InterPro" id="IPR036034">
    <property type="entry name" value="PDZ_sf"/>
</dbReference>
<evidence type="ECO:0000313" key="3">
    <source>
        <dbReference type="Proteomes" id="UP000186373"/>
    </source>
</evidence>
<keyword evidence="2" id="KW-0645">Protease</keyword>
<dbReference type="AlphaFoldDB" id="A0A1N7IK92"/>
<dbReference type="Gene3D" id="2.30.42.10">
    <property type="match status" value="1"/>
</dbReference>
<dbReference type="Gene3D" id="3.30.750.44">
    <property type="match status" value="1"/>
</dbReference>
<keyword evidence="2" id="KW-0378">Hydrolase</keyword>
<evidence type="ECO:0000259" key="1">
    <source>
        <dbReference type="SMART" id="SM00245"/>
    </source>
</evidence>
<dbReference type="Gene3D" id="3.90.226.10">
    <property type="entry name" value="2-enoyl-CoA Hydratase, Chain A, domain 1"/>
    <property type="match status" value="1"/>
</dbReference>
<dbReference type="PANTHER" id="PTHR32060:SF30">
    <property type="entry name" value="CARBOXY-TERMINAL PROCESSING PROTEASE CTPA"/>
    <property type="match status" value="1"/>
</dbReference>
<dbReference type="SUPFAM" id="SSF52096">
    <property type="entry name" value="ClpP/crotonase"/>
    <property type="match status" value="1"/>
</dbReference>
<accession>A0A1N7IK92</accession>
<name>A0A1N7IK92_9FLAO</name>
<keyword evidence="3" id="KW-1185">Reference proteome</keyword>
<dbReference type="SUPFAM" id="SSF50156">
    <property type="entry name" value="PDZ domain-like"/>
    <property type="match status" value="1"/>
</dbReference>
<dbReference type="GO" id="GO:0007165">
    <property type="term" value="P:signal transduction"/>
    <property type="evidence" value="ECO:0007669"/>
    <property type="project" value="TreeGrafter"/>
</dbReference>
<organism evidence="2 3">
    <name type="scientific">Chryseobacterium shigense</name>
    <dbReference type="NCBI Taxonomy" id="297244"/>
    <lineage>
        <taxon>Bacteria</taxon>
        <taxon>Pseudomonadati</taxon>
        <taxon>Bacteroidota</taxon>
        <taxon>Flavobacteriia</taxon>
        <taxon>Flavobacteriales</taxon>
        <taxon>Weeksellaceae</taxon>
        <taxon>Chryseobacterium group</taxon>
        <taxon>Chryseobacterium</taxon>
    </lineage>
</organism>
<evidence type="ECO:0000313" key="2">
    <source>
        <dbReference type="EMBL" id="SIS37470.1"/>
    </source>
</evidence>
<protein>
    <submittedName>
        <fullName evidence="2">C-terminal processing protease CtpA/Prc, contains a PDZ domain</fullName>
    </submittedName>
</protein>
<dbReference type="Proteomes" id="UP000186373">
    <property type="component" value="Unassembled WGS sequence"/>
</dbReference>
<feature type="domain" description="Tail specific protease" evidence="1">
    <location>
        <begin position="346"/>
        <end position="538"/>
    </location>
</feature>
<dbReference type="Pfam" id="PF03572">
    <property type="entry name" value="Peptidase_S41"/>
    <property type="match status" value="1"/>
</dbReference>
<dbReference type="SMART" id="SM00245">
    <property type="entry name" value="TSPc"/>
    <property type="match status" value="1"/>
</dbReference>
<dbReference type="PANTHER" id="PTHR32060">
    <property type="entry name" value="TAIL-SPECIFIC PROTEASE"/>
    <property type="match status" value="1"/>
</dbReference>
<dbReference type="InterPro" id="IPR029045">
    <property type="entry name" value="ClpP/crotonase-like_dom_sf"/>
</dbReference>
<proteinExistence type="predicted"/>
<dbReference type="EMBL" id="FTNY01000004">
    <property type="protein sequence ID" value="SIS37470.1"/>
    <property type="molecule type" value="Genomic_DNA"/>
</dbReference>
<dbReference type="InterPro" id="IPR005151">
    <property type="entry name" value="Tail-specific_protease"/>
</dbReference>
<dbReference type="GO" id="GO:0006508">
    <property type="term" value="P:proteolysis"/>
    <property type="evidence" value="ECO:0007669"/>
    <property type="project" value="UniProtKB-KW"/>
</dbReference>